<organism evidence="3 4">
    <name type="scientific">Paenibacillus antri</name>
    <dbReference type="NCBI Taxonomy" id="2582848"/>
    <lineage>
        <taxon>Bacteria</taxon>
        <taxon>Bacillati</taxon>
        <taxon>Bacillota</taxon>
        <taxon>Bacilli</taxon>
        <taxon>Bacillales</taxon>
        <taxon>Paenibacillaceae</taxon>
        <taxon>Paenibacillus</taxon>
    </lineage>
</organism>
<dbReference type="Proteomes" id="UP000309676">
    <property type="component" value="Unassembled WGS sequence"/>
</dbReference>
<protein>
    <submittedName>
        <fullName evidence="3">Glucose-1-phosphate thymidylyltransferase</fullName>
        <ecNumber evidence="3">2.7.7.24</ecNumber>
    </submittedName>
</protein>
<dbReference type="NCBIfam" id="TIGR01208">
    <property type="entry name" value="rmlA_long"/>
    <property type="match status" value="1"/>
</dbReference>
<dbReference type="CDD" id="cd04189">
    <property type="entry name" value="G1P_TT_long"/>
    <property type="match status" value="1"/>
</dbReference>
<proteinExistence type="predicted"/>
<dbReference type="InterPro" id="IPR005908">
    <property type="entry name" value="G1P_thy_trans_l"/>
</dbReference>
<dbReference type="GO" id="GO:0008879">
    <property type="term" value="F:glucose-1-phosphate thymidylyltransferase activity"/>
    <property type="evidence" value="ECO:0007669"/>
    <property type="project" value="UniProtKB-EC"/>
</dbReference>
<dbReference type="PANTHER" id="PTHR42883">
    <property type="entry name" value="GLUCOSE-1-PHOSPHATE THYMIDYLTRANSFERASE"/>
    <property type="match status" value="1"/>
</dbReference>
<dbReference type="EMBL" id="VCIW01000002">
    <property type="protein sequence ID" value="TLS53470.1"/>
    <property type="molecule type" value="Genomic_DNA"/>
</dbReference>
<comment type="caution">
    <text evidence="3">The sequence shown here is derived from an EMBL/GenBank/DDBJ whole genome shotgun (WGS) entry which is preliminary data.</text>
</comment>
<evidence type="ECO:0000313" key="4">
    <source>
        <dbReference type="Proteomes" id="UP000309676"/>
    </source>
</evidence>
<gene>
    <name evidence="3" type="ORF">FE782_04145</name>
</gene>
<name>A0A5R9GH09_9BACL</name>
<dbReference type="SUPFAM" id="SSF53448">
    <property type="entry name" value="Nucleotide-diphospho-sugar transferases"/>
    <property type="match status" value="1"/>
</dbReference>
<dbReference type="Pfam" id="PF00483">
    <property type="entry name" value="NTP_transferase"/>
    <property type="match status" value="1"/>
</dbReference>
<evidence type="ECO:0000256" key="1">
    <source>
        <dbReference type="SAM" id="MobiDB-lite"/>
    </source>
</evidence>
<dbReference type="PANTHER" id="PTHR42883:SF2">
    <property type="entry name" value="THYMIDYLYLTRANSFERASE"/>
    <property type="match status" value="1"/>
</dbReference>
<sequence>MAVASSNGSVEHADNSPNRFGNRRQVRRGREAGDGERQGILFGEVIRVKGIILCGGKGSRLRPHTFSRPKHLLPVMNKPVLYYGIESMIDAGIDSIAVVVPPVYREAFDEALQGGAPWDIEITLIEQPEPRGLADAVRMAEAYVGNDDFILYLGDNVIDGSLAPLVERFRRERLEGLVSVSEVDTPQQFGVVQLDGERLVKVVEKPKEPPSNLAINGVYLFRSSLFDAIAGLRPSARGEYEITDAIQRLIDGGLPLGVFRSPYWWKDTGQPKDLILCNQHYLQRIEGLRVKGSIDASSQVSSPVSIGENAKIVNSVIRGPVVIGNGAVIEDSYIGPFTSVGDRVRIARCEVENSIVMEDAELEGVARRIDESLIGSDSKVLSRTQPPQSVKLWIGDHSQLFFPR</sequence>
<reference evidence="3 4" key="1">
    <citation type="submission" date="2019-05" db="EMBL/GenBank/DDBJ databases">
        <authorList>
            <person name="Narsing Rao M.P."/>
            <person name="Li W.J."/>
        </authorList>
    </citation>
    <scope>NUCLEOTIDE SEQUENCE [LARGE SCALE GENOMIC DNA]</scope>
    <source>
        <strain evidence="3 4">SYSU_K30003</strain>
    </source>
</reference>
<evidence type="ECO:0000313" key="3">
    <source>
        <dbReference type="EMBL" id="TLS53470.1"/>
    </source>
</evidence>
<keyword evidence="3" id="KW-0548">Nucleotidyltransferase</keyword>
<dbReference type="Gene3D" id="3.90.550.10">
    <property type="entry name" value="Spore Coat Polysaccharide Biosynthesis Protein SpsA, Chain A"/>
    <property type="match status" value="1"/>
</dbReference>
<dbReference type="AlphaFoldDB" id="A0A5R9GH09"/>
<keyword evidence="4" id="KW-1185">Reference proteome</keyword>
<feature type="domain" description="Nucleotidyl transferase" evidence="2">
    <location>
        <begin position="49"/>
        <end position="283"/>
    </location>
</feature>
<dbReference type="InterPro" id="IPR005835">
    <property type="entry name" value="NTP_transferase_dom"/>
</dbReference>
<evidence type="ECO:0000259" key="2">
    <source>
        <dbReference type="Pfam" id="PF00483"/>
    </source>
</evidence>
<dbReference type="InterPro" id="IPR029044">
    <property type="entry name" value="Nucleotide-diphossugar_trans"/>
</dbReference>
<accession>A0A5R9GH09</accession>
<feature type="region of interest" description="Disordered" evidence="1">
    <location>
        <begin position="1"/>
        <end position="33"/>
    </location>
</feature>
<dbReference type="EC" id="2.7.7.24" evidence="3"/>
<dbReference type="Gene3D" id="2.160.10.10">
    <property type="entry name" value="Hexapeptide repeat proteins"/>
    <property type="match status" value="1"/>
</dbReference>
<keyword evidence="3" id="KW-0808">Transferase</keyword>